<reference evidence="1 2" key="1">
    <citation type="submission" date="2020-01" db="EMBL/GenBank/DDBJ databases">
        <title>Genomes of bacteria type strains.</title>
        <authorList>
            <person name="Chen J."/>
            <person name="Zhu S."/>
            <person name="Yang J."/>
        </authorList>
    </citation>
    <scope>NUCLEOTIDE SEQUENCE [LARGE SCALE GENOMIC DNA]</scope>
    <source>
        <strain evidence="1 2">LMG 24078</strain>
    </source>
</reference>
<gene>
    <name evidence="1" type="ORF">GTQ48_01095</name>
</gene>
<proteinExistence type="predicted"/>
<sequence>MGLKKKNDVSFDTESSESERRAVARTYEQLIRDLSSSDIEVRRWAIRDLGASDTADEVFIERLHKETDVTIIEALFSALDKMFSSKTASEMLDLLKSENVQVRNGAIELFQLNPVEFASQIDNIIDDSDPDVRIFCVDIIGAVAHKEATNWLHKIALTDTNINVVGTALDKLTEVGDGTTLEVLPLVAERHAGNSYIEFVINILYQQLGSADE</sequence>
<evidence type="ECO:0000313" key="2">
    <source>
        <dbReference type="Proteomes" id="UP000471381"/>
    </source>
</evidence>
<accession>A0A6N9TAD2</accession>
<dbReference type="InterPro" id="IPR011989">
    <property type="entry name" value="ARM-like"/>
</dbReference>
<dbReference type="InterPro" id="IPR016024">
    <property type="entry name" value="ARM-type_fold"/>
</dbReference>
<dbReference type="Proteomes" id="UP000471381">
    <property type="component" value="Unassembled WGS sequence"/>
</dbReference>
<dbReference type="AlphaFoldDB" id="A0A6N9TAD2"/>
<protein>
    <submittedName>
        <fullName evidence="1">HEAT repeat domain-containing protein</fullName>
    </submittedName>
</protein>
<dbReference type="Gene3D" id="1.25.10.10">
    <property type="entry name" value="Leucine-rich Repeat Variant"/>
    <property type="match status" value="1"/>
</dbReference>
<name>A0A6N9TAD2_9ALTE</name>
<dbReference type="SUPFAM" id="SSF48371">
    <property type="entry name" value="ARM repeat"/>
    <property type="match status" value="1"/>
</dbReference>
<organism evidence="1 2">
    <name type="scientific">Alteromonas genovensis</name>
    <dbReference type="NCBI Taxonomy" id="471225"/>
    <lineage>
        <taxon>Bacteria</taxon>
        <taxon>Pseudomonadati</taxon>
        <taxon>Pseudomonadota</taxon>
        <taxon>Gammaproteobacteria</taxon>
        <taxon>Alteromonadales</taxon>
        <taxon>Alteromonadaceae</taxon>
        <taxon>Alteromonas/Salinimonas group</taxon>
        <taxon>Alteromonas</taxon>
    </lineage>
</organism>
<comment type="caution">
    <text evidence="1">The sequence shown here is derived from an EMBL/GenBank/DDBJ whole genome shotgun (WGS) entry which is preliminary data.</text>
</comment>
<keyword evidence="2" id="KW-1185">Reference proteome</keyword>
<dbReference type="RefSeq" id="WP_163104604.1">
    <property type="nucleotide sequence ID" value="NZ_JAAAWO010000001.1"/>
</dbReference>
<dbReference type="EMBL" id="JAAAWO010000001">
    <property type="protein sequence ID" value="NDW14130.1"/>
    <property type="molecule type" value="Genomic_DNA"/>
</dbReference>
<dbReference type="Pfam" id="PF13646">
    <property type="entry name" value="HEAT_2"/>
    <property type="match status" value="1"/>
</dbReference>
<evidence type="ECO:0000313" key="1">
    <source>
        <dbReference type="EMBL" id="NDW14130.1"/>
    </source>
</evidence>